<feature type="transmembrane region" description="Helical" evidence="6">
    <location>
        <begin position="97"/>
        <end position="119"/>
    </location>
</feature>
<sequence>MFQRTCSGSLYATLEVSRDATPQEIKKAYHKMAFRFHPDKTGGTTAEQFKLIKDAQSILSDPDQRRVYDMFGRMGVDSIRQFGDVPVPLTPGAIRGVMFFASFWIFLLLLTVVLVIVRLDYNKSWPWAVVFVPLWVALIPLLLIGGVLLFYGTTRREIASLLLGAGFLLFIASVVMLVIGLSGALAWPLALAPGAGLYVLQSFYVLSFLFPSQFYSRFAEAMGPETSILSSQMYWEFFLVTVFEKVCGFSFFTFALLRATQSGDKAGAKLLSFWLVFAPLIAYFGCMAVVASVRRFMTETEVEPSGIVHRLCQALAAAMGYGTPLFMVCMLAAKCEAEQNHVPGGLHPSAALVLFPLLVILVFAVLPSCVLCFVELLLGGLPPVEATENGESSTLQGANMFGRGNFMYNAMPSYHTNDDDGGGGQATEGPKVCRDTRVTDTTHIKTAYREI</sequence>
<keyword evidence="3" id="KW-0564">Palmitate</keyword>
<feature type="transmembrane region" description="Helical" evidence="6">
    <location>
        <begin position="237"/>
        <end position="259"/>
    </location>
</feature>
<dbReference type="InterPro" id="IPR036869">
    <property type="entry name" value="J_dom_sf"/>
</dbReference>
<protein>
    <submittedName>
        <fullName evidence="8">Heat shock protein</fullName>
    </submittedName>
</protein>
<dbReference type="OrthoDB" id="10250354at2759"/>
<keyword evidence="2 6" id="KW-0472">Membrane</keyword>
<dbReference type="SMART" id="SM00271">
    <property type="entry name" value="DnaJ"/>
    <property type="match status" value="1"/>
</dbReference>
<dbReference type="Pfam" id="PF00226">
    <property type="entry name" value="DnaJ"/>
    <property type="match status" value="1"/>
</dbReference>
<accession>A0A061J867</accession>
<reference evidence="8 9" key="1">
    <citation type="submission" date="2013-07" db="EMBL/GenBank/DDBJ databases">
        <authorList>
            <person name="Stoco P.H."/>
            <person name="Wagner G."/>
            <person name="Gerber A."/>
            <person name="Zaha A."/>
            <person name="Thompson C."/>
            <person name="Bartholomeu D.C."/>
            <person name="Luckemeyer D.D."/>
            <person name="Bahia D."/>
            <person name="Loreto E."/>
            <person name="Prestes E.B."/>
            <person name="Lima F.M."/>
            <person name="Rodrigues-Luiz G."/>
            <person name="Vallejo G.A."/>
            <person name="Filho J.F."/>
            <person name="Monteiro K.M."/>
            <person name="Tyler K.M."/>
            <person name="de Almeida L.G."/>
            <person name="Ortiz M.F."/>
            <person name="Siervo M.A."/>
            <person name="de Moraes M.H."/>
            <person name="Cunha O.L."/>
            <person name="Mendonca-Neto R."/>
            <person name="Silva R."/>
            <person name="Teixeira S.M."/>
            <person name="Murta S.M."/>
            <person name="Sincero T.C."/>
            <person name="Mendes T.A."/>
            <person name="Urmenyi T.P."/>
            <person name="Silva V.G."/>
            <person name="da Rocha W.D."/>
            <person name="Andersson B."/>
            <person name="Romanha A.J."/>
            <person name="Steindel M."/>
            <person name="de Vasconcelos A.T."/>
            <person name="Grisard E.C."/>
        </authorList>
    </citation>
    <scope>NUCLEOTIDE SEQUENCE [LARGE SCALE GENOMIC DNA]</scope>
    <source>
        <strain evidence="8 9">SC58</strain>
    </source>
</reference>
<dbReference type="InterPro" id="IPR019396">
    <property type="entry name" value="TM_Fragile-X-F-assoc"/>
</dbReference>
<dbReference type="AlphaFoldDB" id="A0A061J867"/>
<dbReference type="PRINTS" id="PR00625">
    <property type="entry name" value="JDOMAIN"/>
</dbReference>
<evidence type="ECO:0000256" key="4">
    <source>
        <dbReference type="ARBA" id="ARBA00023186"/>
    </source>
</evidence>
<dbReference type="PROSITE" id="PS50076">
    <property type="entry name" value="DNAJ_2"/>
    <property type="match status" value="1"/>
</dbReference>
<name>A0A061J867_TRYRA</name>
<organism evidence="8 9">
    <name type="scientific">Trypanosoma rangeli SC58</name>
    <dbReference type="NCBI Taxonomy" id="429131"/>
    <lineage>
        <taxon>Eukaryota</taxon>
        <taxon>Discoba</taxon>
        <taxon>Euglenozoa</taxon>
        <taxon>Kinetoplastea</taxon>
        <taxon>Metakinetoplastina</taxon>
        <taxon>Trypanosomatida</taxon>
        <taxon>Trypanosomatidae</taxon>
        <taxon>Trypanosoma</taxon>
        <taxon>Herpetosoma</taxon>
    </lineage>
</organism>
<dbReference type="InterPro" id="IPR051434">
    <property type="entry name" value="DnaJ_C_subfamily_member5"/>
</dbReference>
<keyword evidence="4" id="KW-0143">Chaperone</keyword>
<dbReference type="InterPro" id="IPR001623">
    <property type="entry name" value="DnaJ_domain"/>
</dbReference>
<keyword evidence="6" id="KW-1133">Transmembrane helix</keyword>
<evidence type="ECO:0000256" key="3">
    <source>
        <dbReference type="ARBA" id="ARBA00023139"/>
    </source>
</evidence>
<feature type="transmembrane region" description="Helical" evidence="6">
    <location>
        <begin position="314"/>
        <end position="333"/>
    </location>
</feature>
<dbReference type="VEuPathDB" id="TriTrypDB:TRSC58_00657"/>
<evidence type="ECO:0000259" key="7">
    <source>
        <dbReference type="PROSITE" id="PS50076"/>
    </source>
</evidence>
<dbReference type="GO" id="GO:0005737">
    <property type="term" value="C:cytoplasm"/>
    <property type="evidence" value="ECO:0007669"/>
    <property type="project" value="UniProtKB-ARBA"/>
</dbReference>
<dbReference type="PANTHER" id="PTHR44027">
    <property type="entry name" value="DNAJ HOMOLOG SUBFAMILY C MEMBER 5 HOMOLOG"/>
    <property type="match status" value="1"/>
</dbReference>
<dbReference type="EMBL" id="AUPL01000657">
    <property type="protein sequence ID" value="ESL11588.1"/>
    <property type="molecule type" value="Genomic_DNA"/>
</dbReference>
<comment type="subcellular location">
    <subcellularLocation>
        <location evidence="1">Membrane</location>
        <topology evidence="1">Lipid-anchor</topology>
    </subcellularLocation>
</comment>
<feature type="transmembrane region" description="Helical" evidence="6">
    <location>
        <begin position="271"/>
        <end position="293"/>
    </location>
</feature>
<keyword evidence="8" id="KW-0346">Stress response</keyword>
<dbReference type="SUPFAM" id="SSF46565">
    <property type="entry name" value="Chaperone J-domain"/>
    <property type="match status" value="1"/>
</dbReference>
<evidence type="ECO:0000256" key="2">
    <source>
        <dbReference type="ARBA" id="ARBA00023136"/>
    </source>
</evidence>
<dbReference type="GO" id="GO:0016020">
    <property type="term" value="C:membrane"/>
    <property type="evidence" value="ECO:0007669"/>
    <property type="project" value="UniProtKB-SubCell"/>
</dbReference>
<gene>
    <name evidence="8" type="ORF">TRSC58_00657</name>
</gene>
<dbReference type="Proteomes" id="UP000031737">
    <property type="component" value="Unassembled WGS sequence"/>
</dbReference>
<evidence type="ECO:0000256" key="1">
    <source>
        <dbReference type="ARBA" id="ARBA00004635"/>
    </source>
</evidence>
<feature type="domain" description="J" evidence="7">
    <location>
        <begin position="9"/>
        <end position="72"/>
    </location>
</feature>
<dbReference type="Gene3D" id="1.10.287.110">
    <property type="entry name" value="DnaJ domain"/>
    <property type="match status" value="1"/>
</dbReference>
<feature type="transmembrane region" description="Helical" evidence="6">
    <location>
        <begin position="195"/>
        <end position="216"/>
    </location>
</feature>
<comment type="caution">
    <text evidence="8">The sequence shown here is derived from an EMBL/GenBank/DDBJ whole genome shotgun (WGS) entry which is preliminary data.</text>
</comment>
<evidence type="ECO:0000256" key="5">
    <source>
        <dbReference type="ARBA" id="ARBA00023288"/>
    </source>
</evidence>
<keyword evidence="9" id="KW-1185">Reference proteome</keyword>
<feature type="transmembrane region" description="Helical" evidence="6">
    <location>
        <begin position="125"/>
        <end position="151"/>
    </location>
</feature>
<evidence type="ECO:0000256" key="6">
    <source>
        <dbReference type="SAM" id="Phobius"/>
    </source>
</evidence>
<dbReference type="PANTHER" id="PTHR44027:SF7">
    <property type="entry name" value="DNAJ HOMOLOG SUBFAMILY C MEMBER 5 HOMOLOG"/>
    <property type="match status" value="1"/>
</dbReference>
<feature type="transmembrane region" description="Helical" evidence="6">
    <location>
        <begin position="158"/>
        <end position="189"/>
    </location>
</feature>
<dbReference type="Pfam" id="PF10269">
    <property type="entry name" value="Tmemb_185A"/>
    <property type="match status" value="1"/>
</dbReference>
<dbReference type="CDD" id="cd06257">
    <property type="entry name" value="DnaJ"/>
    <property type="match status" value="1"/>
</dbReference>
<feature type="transmembrane region" description="Helical" evidence="6">
    <location>
        <begin position="353"/>
        <end position="378"/>
    </location>
</feature>
<evidence type="ECO:0000313" key="9">
    <source>
        <dbReference type="Proteomes" id="UP000031737"/>
    </source>
</evidence>
<keyword evidence="5" id="KW-0449">Lipoprotein</keyword>
<proteinExistence type="predicted"/>
<keyword evidence="6" id="KW-0812">Transmembrane</keyword>
<evidence type="ECO:0000313" key="8">
    <source>
        <dbReference type="EMBL" id="ESL11588.1"/>
    </source>
</evidence>